<name>A0ABV2P7I0_9MICC</name>
<dbReference type="SUPFAM" id="SSF53756">
    <property type="entry name" value="UDP-Glycosyltransferase/glycogen phosphorylase"/>
    <property type="match status" value="1"/>
</dbReference>
<dbReference type="InterPro" id="IPR050194">
    <property type="entry name" value="Glycosyltransferase_grp1"/>
</dbReference>
<feature type="domain" description="Glycosyltransferase subfamily 4-like N-terminal" evidence="5">
    <location>
        <begin position="191"/>
        <end position="366"/>
    </location>
</feature>
<dbReference type="PANTHER" id="PTHR45947:SF3">
    <property type="entry name" value="SULFOQUINOVOSYL TRANSFERASE SQD2"/>
    <property type="match status" value="1"/>
</dbReference>
<evidence type="ECO:0000256" key="3">
    <source>
        <dbReference type="ARBA" id="ARBA00022679"/>
    </source>
</evidence>
<evidence type="ECO:0000259" key="5">
    <source>
        <dbReference type="Pfam" id="PF13579"/>
    </source>
</evidence>
<dbReference type="InterPro" id="IPR001296">
    <property type="entry name" value="Glyco_trans_1"/>
</dbReference>
<sequence length="583" mass="63107">MIQIFRNIQLTVWTVSEHITEAPFVLILQILRKLPPGLVRPVASFIASIAPSSVQPLVLLASLASGDEAGLIRRFASIAASGVEGEPARRAAEIAVAAGLPKWADALLGLAASSSQTPSTTARRKWYDGDMSGAIAVLQGRPGNMAKQRLRLESELRVFSGWNPSVKSDPMAGKPQRVLHLLTNSVPHTGSGYARRSHSILAAQQEGGWEALAVTRLGYPVQIGALTAKKSDVVDGVRYERLLPGRMAITMEERLQQQASELFAVAADFRPSVLHTTTHFVNGLVAREVAKALDVPWVYEVRGQLADTWASSRDDAARNSERYKLFIAREADVMRSADLIVTLGESMKRNIASMGVPENKILICPNAVGGAYLDTPLEQHEARHALGLDPDGLYMGTVSSLVGYEGLDDLVTSFALLAPRLPKLKLVLVGDGTAAPALREQVQALGLSGRTLFTGRVGPKKARLYHLSMDVFVVPRKDSAVTRAVTPLKPVEALASGRPVVASDLDALREIVHDGVNGRVTKAEDPALMAEVLLELLEDEGLRKRLGAAGRKYVLATRTWQANARAYGHAYETLVSNYRRRVS</sequence>
<evidence type="ECO:0000256" key="2">
    <source>
        <dbReference type="ARBA" id="ARBA00022676"/>
    </source>
</evidence>
<keyword evidence="7" id="KW-1185">Reference proteome</keyword>
<protein>
    <recommendedName>
        <fullName evidence="1">D-inositol 3-phosphate glycosyltransferase</fullName>
    </recommendedName>
</protein>
<dbReference type="CDD" id="cd03794">
    <property type="entry name" value="GT4_WbuB-like"/>
    <property type="match status" value="1"/>
</dbReference>
<dbReference type="Pfam" id="PF13579">
    <property type="entry name" value="Glyco_trans_4_4"/>
    <property type="match status" value="1"/>
</dbReference>
<keyword evidence="3" id="KW-0808">Transferase</keyword>
<organism evidence="6 7">
    <name type="scientific">Arthrobacter bambusae</name>
    <dbReference type="NCBI Taxonomy" id="1338426"/>
    <lineage>
        <taxon>Bacteria</taxon>
        <taxon>Bacillati</taxon>
        <taxon>Actinomycetota</taxon>
        <taxon>Actinomycetes</taxon>
        <taxon>Micrococcales</taxon>
        <taxon>Micrococcaceae</taxon>
        <taxon>Arthrobacter</taxon>
    </lineage>
</organism>
<evidence type="ECO:0000313" key="7">
    <source>
        <dbReference type="Proteomes" id="UP001549307"/>
    </source>
</evidence>
<gene>
    <name evidence="6" type="ORF">ABIE37_002326</name>
</gene>
<proteinExistence type="predicted"/>
<evidence type="ECO:0000259" key="4">
    <source>
        <dbReference type="Pfam" id="PF00534"/>
    </source>
</evidence>
<dbReference type="Gene3D" id="3.40.50.2000">
    <property type="entry name" value="Glycogen Phosphorylase B"/>
    <property type="match status" value="2"/>
</dbReference>
<dbReference type="EMBL" id="JBEPSN010000005">
    <property type="protein sequence ID" value="MET4540539.1"/>
    <property type="molecule type" value="Genomic_DNA"/>
</dbReference>
<reference evidence="6 7" key="1">
    <citation type="submission" date="2024-06" db="EMBL/GenBank/DDBJ databases">
        <title>Sorghum-associated microbial communities from plants grown in Nebraska, USA.</title>
        <authorList>
            <person name="Schachtman D."/>
        </authorList>
    </citation>
    <scope>NUCLEOTIDE SEQUENCE [LARGE SCALE GENOMIC DNA]</scope>
    <source>
        <strain evidence="6 7">3552</strain>
    </source>
</reference>
<evidence type="ECO:0000313" key="6">
    <source>
        <dbReference type="EMBL" id="MET4540539.1"/>
    </source>
</evidence>
<comment type="caution">
    <text evidence="6">The sequence shown here is derived from an EMBL/GenBank/DDBJ whole genome shotgun (WGS) entry which is preliminary data.</text>
</comment>
<evidence type="ECO:0000256" key="1">
    <source>
        <dbReference type="ARBA" id="ARBA00021292"/>
    </source>
</evidence>
<keyword evidence="2" id="KW-0328">Glycosyltransferase</keyword>
<dbReference type="Proteomes" id="UP001549307">
    <property type="component" value="Unassembled WGS sequence"/>
</dbReference>
<feature type="domain" description="Glycosyl transferase family 1" evidence="4">
    <location>
        <begin position="381"/>
        <end position="552"/>
    </location>
</feature>
<dbReference type="Pfam" id="PF00534">
    <property type="entry name" value="Glycos_transf_1"/>
    <property type="match status" value="1"/>
</dbReference>
<dbReference type="InterPro" id="IPR028098">
    <property type="entry name" value="Glyco_trans_4-like_N"/>
</dbReference>
<dbReference type="PANTHER" id="PTHR45947">
    <property type="entry name" value="SULFOQUINOVOSYL TRANSFERASE SQD2"/>
    <property type="match status" value="1"/>
</dbReference>
<accession>A0ABV2P7I0</accession>